<dbReference type="Proteomes" id="UP000653127">
    <property type="component" value="Unassembled WGS sequence"/>
</dbReference>
<dbReference type="PIRSF" id="PIRSF000151">
    <property type="entry name" value="GPR"/>
    <property type="match status" value="1"/>
</dbReference>
<dbReference type="EC" id="1.2.1.41" evidence="7"/>
<evidence type="ECO:0000256" key="1">
    <source>
        <dbReference type="ARBA" id="ARBA00004985"/>
    </source>
</evidence>
<keyword evidence="7" id="KW-0963">Cytoplasm</keyword>
<reference evidence="9" key="1">
    <citation type="submission" date="2020-08" db="EMBL/GenBank/DDBJ databases">
        <title>Genome public.</title>
        <authorList>
            <person name="Liu C."/>
            <person name="Sun Q."/>
        </authorList>
    </citation>
    <scope>NUCLEOTIDE SEQUENCE</scope>
    <source>
        <strain evidence="9">NSJ-31</strain>
    </source>
</reference>
<evidence type="ECO:0000256" key="3">
    <source>
        <dbReference type="ARBA" id="ARBA00022650"/>
    </source>
</evidence>
<dbReference type="AlphaFoldDB" id="A0A926I4G9"/>
<dbReference type="InterPro" id="IPR012134">
    <property type="entry name" value="Glu-5-SA_DH"/>
</dbReference>
<sequence>MTEMQRLGERAREAAYQLGAASAGQKNEALESIAGALCRRAAEIIEANAADLVAARENGMSQSMIDRLSLDEKRIAGIVDAVRQVAALDDPIGEVLGGATRPNGIRIVKTRVPLGVVGIIFEARPNVTVDAAALCLKSGNACILRGGKEAIRSNTALAGVMRDAVAQVGLPADCIQLVEDTSRESANQMMKLSGYLDVLIPRGGAGLIRAVVENSTVPVIETGTGNCHVFVDASADLDMAVKIIVNAKAQRPSVCNAAETLLVHREIAERFLPAAARALAEKNVRLLGCGRTCAILKGIEPATEEDYATEFLDYILAVRVVDGVDEAIEHINRYGTRHSECIVTSDYANSQRFLQLVDAAAVYVNASTRFTDGGEFGLGAEIGISTQKLHARGPMGLREMTTYKYLIYGEGQIR</sequence>
<keyword evidence="2 7" id="KW-0028">Amino-acid biosynthesis</keyword>
<gene>
    <name evidence="7" type="primary">proA</name>
    <name evidence="9" type="ORF">H8711_06070</name>
</gene>
<dbReference type="GO" id="GO:0005737">
    <property type="term" value="C:cytoplasm"/>
    <property type="evidence" value="ECO:0007669"/>
    <property type="project" value="UniProtKB-SubCell"/>
</dbReference>
<dbReference type="FunFam" id="3.40.309.10:FF:000006">
    <property type="entry name" value="Gamma-glutamyl phosphate reductase"/>
    <property type="match status" value="1"/>
</dbReference>
<dbReference type="Gene3D" id="3.40.309.10">
    <property type="entry name" value="Aldehyde Dehydrogenase, Chain A, domain 2"/>
    <property type="match status" value="1"/>
</dbReference>
<evidence type="ECO:0000259" key="8">
    <source>
        <dbReference type="Pfam" id="PF00171"/>
    </source>
</evidence>
<dbReference type="InterPro" id="IPR016163">
    <property type="entry name" value="Ald_DH_C"/>
</dbReference>
<evidence type="ECO:0000256" key="4">
    <source>
        <dbReference type="ARBA" id="ARBA00022857"/>
    </source>
</evidence>
<comment type="similarity">
    <text evidence="7">Belongs to the gamma-glutamyl phosphate reductase family.</text>
</comment>
<feature type="domain" description="Aldehyde dehydrogenase" evidence="8">
    <location>
        <begin position="9"/>
        <end position="281"/>
    </location>
</feature>
<accession>A0A926I4G9</accession>
<dbReference type="GO" id="GO:0004350">
    <property type="term" value="F:glutamate-5-semialdehyde dehydrogenase activity"/>
    <property type="evidence" value="ECO:0007669"/>
    <property type="project" value="UniProtKB-UniRule"/>
</dbReference>
<evidence type="ECO:0000256" key="7">
    <source>
        <dbReference type="HAMAP-Rule" id="MF_00412"/>
    </source>
</evidence>
<dbReference type="InterPro" id="IPR020593">
    <property type="entry name" value="G-glutamylP_reductase_CS"/>
</dbReference>
<dbReference type="PROSITE" id="PS01223">
    <property type="entry name" value="PROA"/>
    <property type="match status" value="1"/>
</dbReference>
<evidence type="ECO:0000313" key="10">
    <source>
        <dbReference type="Proteomes" id="UP000653127"/>
    </source>
</evidence>
<organism evidence="9 10">
    <name type="scientific">Ligaoa zhengdingensis</name>
    <dbReference type="NCBI Taxonomy" id="2763658"/>
    <lineage>
        <taxon>Bacteria</taxon>
        <taxon>Bacillati</taxon>
        <taxon>Bacillota</taxon>
        <taxon>Clostridia</taxon>
        <taxon>Eubacteriales</taxon>
        <taxon>Oscillospiraceae</taxon>
        <taxon>Ligaoa</taxon>
    </lineage>
</organism>
<dbReference type="InterPro" id="IPR016162">
    <property type="entry name" value="Ald_DH_N"/>
</dbReference>
<dbReference type="InterPro" id="IPR015590">
    <property type="entry name" value="Aldehyde_DH_dom"/>
</dbReference>
<dbReference type="GO" id="GO:0055129">
    <property type="term" value="P:L-proline biosynthetic process"/>
    <property type="evidence" value="ECO:0007669"/>
    <property type="project" value="UniProtKB-UniRule"/>
</dbReference>
<dbReference type="GO" id="GO:0050661">
    <property type="term" value="F:NADP binding"/>
    <property type="evidence" value="ECO:0007669"/>
    <property type="project" value="InterPro"/>
</dbReference>
<evidence type="ECO:0000256" key="2">
    <source>
        <dbReference type="ARBA" id="ARBA00022605"/>
    </source>
</evidence>
<keyword evidence="5 7" id="KW-0560">Oxidoreductase</keyword>
<dbReference type="InterPro" id="IPR016161">
    <property type="entry name" value="Ald_DH/histidinol_DH"/>
</dbReference>
<comment type="function">
    <text evidence="7">Catalyzes the NADPH-dependent reduction of L-glutamate 5-phosphate into L-glutamate 5-semialdehyde and phosphate. The product spontaneously undergoes cyclization to form 1-pyrroline-5-carboxylate.</text>
</comment>
<dbReference type="EMBL" id="JACRST010000006">
    <property type="protein sequence ID" value="MBC8546498.1"/>
    <property type="molecule type" value="Genomic_DNA"/>
</dbReference>
<comment type="subcellular location">
    <subcellularLocation>
        <location evidence="7">Cytoplasm</location>
    </subcellularLocation>
</comment>
<comment type="pathway">
    <text evidence="1 7">Amino-acid biosynthesis; L-proline biosynthesis; L-glutamate 5-semialdehyde from L-glutamate: step 2/2.</text>
</comment>
<proteinExistence type="inferred from homology"/>
<dbReference type="PANTHER" id="PTHR11063">
    <property type="entry name" value="GLUTAMATE SEMIALDEHYDE DEHYDROGENASE"/>
    <property type="match status" value="1"/>
</dbReference>
<dbReference type="Pfam" id="PF00171">
    <property type="entry name" value="Aldedh"/>
    <property type="match status" value="1"/>
</dbReference>
<name>A0A926I4G9_9FIRM</name>
<keyword evidence="3 7" id="KW-0641">Proline biosynthesis</keyword>
<protein>
    <recommendedName>
        <fullName evidence="7">Gamma-glutamyl phosphate reductase</fullName>
        <shortName evidence="7">GPR</shortName>
        <ecNumber evidence="7">1.2.1.41</ecNumber>
    </recommendedName>
    <alternativeName>
        <fullName evidence="7">Glutamate-5-semialdehyde dehydrogenase</fullName>
    </alternativeName>
    <alternativeName>
        <fullName evidence="7">Glutamyl-gamma-semialdehyde dehydrogenase</fullName>
        <shortName evidence="7">GSA dehydrogenase</shortName>
    </alternativeName>
</protein>
<dbReference type="NCBIfam" id="TIGR00407">
    <property type="entry name" value="proA"/>
    <property type="match status" value="1"/>
</dbReference>
<evidence type="ECO:0000256" key="5">
    <source>
        <dbReference type="ARBA" id="ARBA00023002"/>
    </source>
</evidence>
<dbReference type="CDD" id="cd07079">
    <property type="entry name" value="ALDH_F18-19_ProA-GPR"/>
    <property type="match status" value="1"/>
</dbReference>
<dbReference type="HAMAP" id="MF_00412">
    <property type="entry name" value="ProA"/>
    <property type="match status" value="1"/>
</dbReference>
<evidence type="ECO:0000256" key="6">
    <source>
        <dbReference type="ARBA" id="ARBA00049024"/>
    </source>
</evidence>
<keyword evidence="10" id="KW-1185">Reference proteome</keyword>
<keyword evidence="4 7" id="KW-0521">NADP</keyword>
<dbReference type="NCBIfam" id="NF001221">
    <property type="entry name" value="PRK00197.1"/>
    <property type="match status" value="1"/>
</dbReference>
<dbReference type="SUPFAM" id="SSF53720">
    <property type="entry name" value="ALDH-like"/>
    <property type="match status" value="1"/>
</dbReference>
<dbReference type="RefSeq" id="WP_249282577.1">
    <property type="nucleotide sequence ID" value="NZ_JACRST010000006.1"/>
</dbReference>
<dbReference type="InterPro" id="IPR000965">
    <property type="entry name" value="GPR_dom"/>
</dbReference>
<evidence type="ECO:0000313" key="9">
    <source>
        <dbReference type="EMBL" id="MBC8546498.1"/>
    </source>
</evidence>
<dbReference type="PANTHER" id="PTHR11063:SF8">
    <property type="entry name" value="DELTA-1-PYRROLINE-5-CARBOXYLATE SYNTHASE"/>
    <property type="match status" value="1"/>
</dbReference>
<dbReference type="Gene3D" id="3.40.605.10">
    <property type="entry name" value="Aldehyde Dehydrogenase, Chain A, domain 1"/>
    <property type="match status" value="1"/>
</dbReference>
<comment type="caution">
    <text evidence="9">The sequence shown here is derived from an EMBL/GenBank/DDBJ whole genome shotgun (WGS) entry which is preliminary data.</text>
</comment>
<comment type="catalytic activity">
    <reaction evidence="6 7">
        <text>L-glutamate 5-semialdehyde + phosphate + NADP(+) = L-glutamyl 5-phosphate + NADPH + H(+)</text>
        <dbReference type="Rhea" id="RHEA:19541"/>
        <dbReference type="ChEBI" id="CHEBI:15378"/>
        <dbReference type="ChEBI" id="CHEBI:43474"/>
        <dbReference type="ChEBI" id="CHEBI:57783"/>
        <dbReference type="ChEBI" id="CHEBI:58066"/>
        <dbReference type="ChEBI" id="CHEBI:58274"/>
        <dbReference type="ChEBI" id="CHEBI:58349"/>
        <dbReference type="EC" id="1.2.1.41"/>
    </reaction>
</comment>